<evidence type="ECO:0000313" key="2">
    <source>
        <dbReference type="EMBL" id="AGZ40079.1"/>
    </source>
</evidence>
<keyword evidence="3" id="KW-1185">Reference proteome</keyword>
<dbReference type="STRING" id="1246995.AFR_08950"/>
<name>U5VTB7_9ACTN</name>
<feature type="compositionally biased region" description="Gly residues" evidence="1">
    <location>
        <begin position="163"/>
        <end position="181"/>
    </location>
</feature>
<dbReference type="HOGENOM" id="CLU_087628_0_0_11"/>
<dbReference type="AlphaFoldDB" id="U5VTB7"/>
<organism evidence="2 3">
    <name type="scientific">Actinoplanes friuliensis DSM 7358</name>
    <dbReference type="NCBI Taxonomy" id="1246995"/>
    <lineage>
        <taxon>Bacteria</taxon>
        <taxon>Bacillati</taxon>
        <taxon>Actinomycetota</taxon>
        <taxon>Actinomycetes</taxon>
        <taxon>Micromonosporales</taxon>
        <taxon>Micromonosporaceae</taxon>
        <taxon>Actinoplanes</taxon>
    </lineage>
</organism>
<evidence type="ECO:0000313" key="3">
    <source>
        <dbReference type="Proteomes" id="UP000017746"/>
    </source>
</evidence>
<evidence type="ECO:0000256" key="1">
    <source>
        <dbReference type="SAM" id="MobiDB-lite"/>
    </source>
</evidence>
<accession>U5VTB7</accession>
<feature type="region of interest" description="Disordered" evidence="1">
    <location>
        <begin position="147"/>
        <end position="181"/>
    </location>
</feature>
<dbReference type="EMBL" id="CP006272">
    <property type="protein sequence ID" value="AGZ40079.1"/>
    <property type="molecule type" value="Genomic_DNA"/>
</dbReference>
<reference evidence="2 3" key="1">
    <citation type="journal article" date="2014" name="J. Biotechnol.">
        <title>Complete genome sequence of the actinobacterium Actinoplanes friuliensis HAG 010964, producer of the lipopeptide antibiotic friulimycin.</title>
        <authorList>
            <person name="Ruckert C."/>
            <person name="Szczepanowski R."/>
            <person name="Albersmeier A."/>
            <person name="Goesmann A."/>
            <person name="Fischer N."/>
            <person name="Steinkamper A."/>
            <person name="Puhler A."/>
            <person name="Biener R."/>
            <person name="Schwartz D."/>
            <person name="Kalinowski J."/>
        </authorList>
    </citation>
    <scope>NUCLEOTIDE SEQUENCE [LARGE SCALE GENOMIC DNA]</scope>
    <source>
        <strain evidence="2 3">DSM 7358</strain>
    </source>
</reference>
<sequence>MRQRFASEHPALTADTIKTVEAGTRQWFRLAARHPKARLAMPSVVVDDLWHELVLHTREYAEFCDAAFGRFLHHTPEASTSGGLKETFRLAKQDEEGAVLPLIFRVDHDLGVPGGRHYLADCGGRGLCYELKGTVCIEHLAGPGKRPGGGWDFKRNAPDGGMSQAGGDPGGGCGGGCGGGN</sequence>
<protein>
    <submittedName>
        <fullName evidence="2">Uncharacterized protein</fullName>
    </submittedName>
</protein>
<dbReference type="Proteomes" id="UP000017746">
    <property type="component" value="Chromosome"/>
</dbReference>
<proteinExistence type="predicted"/>
<dbReference type="eggNOG" id="COG4278">
    <property type="taxonomic scope" value="Bacteria"/>
</dbReference>
<dbReference type="KEGG" id="afs:AFR_08950"/>
<gene>
    <name evidence="2" type="ORF">AFR_08950</name>
</gene>
<dbReference type="PATRIC" id="fig|1246995.3.peg.1821"/>